<keyword evidence="1" id="KW-1133">Transmembrane helix</keyword>
<organism evidence="2 3">
    <name type="scientific">Paenibacillus oleatilyticus</name>
    <dbReference type="NCBI Taxonomy" id="2594886"/>
    <lineage>
        <taxon>Bacteria</taxon>
        <taxon>Bacillati</taxon>
        <taxon>Bacillota</taxon>
        <taxon>Bacilli</taxon>
        <taxon>Bacillales</taxon>
        <taxon>Paenibacillaceae</taxon>
        <taxon>Paenibacillus</taxon>
    </lineage>
</organism>
<feature type="transmembrane region" description="Helical" evidence="1">
    <location>
        <begin position="6"/>
        <end position="25"/>
    </location>
</feature>
<keyword evidence="1" id="KW-0472">Membrane</keyword>
<evidence type="ECO:0000256" key="1">
    <source>
        <dbReference type="SAM" id="Phobius"/>
    </source>
</evidence>
<evidence type="ECO:0000313" key="3">
    <source>
        <dbReference type="Proteomes" id="UP001575622"/>
    </source>
</evidence>
<proteinExistence type="predicted"/>
<accession>A0ABV4V5A7</accession>
<comment type="caution">
    <text evidence="2">The sequence shown here is derived from an EMBL/GenBank/DDBJ whole genome shotgun (WGS) entry which is preliminary data.</text>
</comment>
<keyword evidence="3" id="KW-1185">Reference proteome</keyword>
<name>A0ABV4V5A7_9BACL</name>
<reference evidence="2 3" key="1">
    <citation type="submission" date="2024-09" db="EMBL/GenBank/DDBJ databases">
        <authorList>
            <person name="Makale K.P.P."/>
            <person name="Makhzoum A."/>
            <person name="Rantong G."/>
            <person name="Rahube T.O."/>
        </authorList>
    </citation>
    <scope>NUCLEOTIDE SEQUENCE [LARGE SCALE GENOMIC DNA]</scope>
    <source>
        <strain evidence="2 3">KM_D13</strain>
    </source>
</reference>
<evidence type="ECO:0000313" key="2">
    <source>
        <dbReference type="EMBL" id="MFB0845265.1"/>
    </source>
</evidence>
<protein>
    <submittedName>
        <fullName evidence="2">Uncharacterized protein</fullName>
    </submittedName>
</protein>
<dbReference type="RefSeq" id="WP_373955427.1">
    <property type="nucleotide sequence ID" value="NZ_JBHDLN010000013.1"/>
</dbReference>
<dbReference type="Proteomes" id="UP001575622">
    <property type="component" value="Unassembled WGS sequence"/>
</dbReference>
<keyword evidence="1" id="KW-0812">Transmembrane</keyword>
<dbReference type="EMBL" id="JBHDLN010000013">
    <property type="protein sequence ID" value="MFB0845265.1"/>
    <property type="molecule type" value="Genomic_DNA"/>
</dbReference>
<gene>
    <name evidence="2" type="ORF">ACEU3E_24060</name>
</gene>
<sequence>MKKVFLFALSGIILLFISSIYFYVFNPKWIDRKINWSEKETTHGIELRYDYFDGEKKIPIQARKGDEIKVNYNYGGKGGIEVALRGPKGKYVEWQSKGTVLSVKAETDGEYHFVIKGNKMENGYIKVDWIVE</sequence>